<feature type="chain" id="PRO_5030605110" description="Amine oxidase domain-containing protein" evidence="1">
    <location>
        <begin position="20"/>
        <end position="611"/>
    </location>
</feature>
<dbReference type="PANTHER" id="PTHR46313:SF3">
    <property type="entry name" value="PROLYCOPENE ISOMERASE, CHLOROPLASTIC"/>
    <property type="match status" value="1"/>
</dbReference>
<protein>
    <recommendedName>
        <fullName evidence="3">Amine oxidase domain-containing protein</fullName>
    </recommendedName>
</protein>
<evidence type="ECO:0000313" key="2">
    <source>
        <dbReference type="EMBL" id="CAE0758018.1"/>
    </source>
</evidence>
<dbReference type="AlphaFoldDB" id="A0A7S4EWH9"/>
<dbReference type="PRINTS" id="PR00411">
    <property type="entry name" value="PNDRDTASEI"/>
</dbReference>
<name>A0A7S4EWH9_CHRCT</name>
<feature type="signal peptide" evidence="1">
    <location>
        <begin position="1"/>
        <end position="19"/>
    </location>
</feature>
<dbReference type="InterPro" id="IPR045892">
    <property type="entry name" value="CrtISO-like"/>
</dbReference>
<proteinExistence type="predicted"/>
<dbReference type="GO" id="GO:0016116">
    <property type="term" value="P:carotenoid metabolic process"/>
    <property type="evidence" value="ECO:0007669"/>
    <property type="project" value="InterPro"/>
</dbReference>
<evidence type="ECO:0000256" key="1">
    <source>
        <dbReference type="SAM" id="SignalP"/>
    </source>
</evidence>
<dbReference type="Gene3D" id="3.90.660.50">
    <property type="match status" value="1"/>
</dbReference>
<gene>
    <name evidence="2" type="ORF">PCAR00345_LOCUS10612</name>
</gene>
<organism evidence="2">
    <name type="scientific">Chrysotila carterae</name>
    <name type="common">Marine alga</name>
    <name type="synonym">Syracosphaera carterae</name>
    <dbReference type="NCBI Taxonomy" id="13221"/>
    <lineage>
        <taxon>Eukaryota</taxon>
        <taxon>Haptista</taxon>
        <taxon>Haptophyta</taxon>
        <taxon>Prymnesiophyceae</taxon>
        <taxon>Isochrysidales</taxon>
        <taxon>Isochrysidaceae</taxon>
        <taxon>Chrysotila</taxon>
    </lineage>
</organism>
<evidence type="ECO:0008006" key="3">
    <source>
        <dbReference type="Google" id="ProtNLM"/>
    </source>
</evidence>
<sequence length="611" mass="65744">MPQAMASTIWLLSLAGVRGLVTHARPQGYQSAISLQTGTCPSPVSERSLAACCSPMRYCRDHPLGAGIIAGSPTRTSQLPRVRSVPLMASRDFDVVVIGSGIGGLCTAALAAHNGLSVAVCESHDAPGGAAHEWVVKGFHFESGPSLYAGLSPDNSPNPLKHVFQIIGEEPDWIQYDRWGTYLPEGNFAAAVGAEDFMVKLRQYGGPDAEEQWGRLMARVTPLGEAIFALPSAAVRSDAWAAVTLGRYARAFARVISAGGASLQLPFKTILEEESITDPFILHWLDMICFLLQGAKCDEAPTTLMAYMLSDFYRPNVCLDFPLGGTASIVDALVRGVVKHEHCELLLNTHIDEVVVSDGRACGVRTASGEIIRARQAVVSNADLWSTRRLLSGGSAPSAATDLTERAETLGRCDSFLHLHIGIDAAGLPSVPSEAFPAQWAVVDSWEKGVDAPRNLILVSVASLLDPTLAPDGCHVVHAYTPATEPYEWWEGMDRKSAEYKRKKEEAADVLWRAVEKQIPDVRSRAKVTLVGTPLTHERFLRRDRGSYGAYVSAAAGQLPGQTTQLPGLFCVGDSTFPGIGMPAVAASGLIAANSLVSVWDHWRMLDKIRL</sequence>
<reference evidence="2" key="1">
    <citation type="submission" date="2021-01" db="EMBL/GenBank/DDBJ databases">
        <authorList>
            <person name="Corre E."/>
            <person name="Pelletier E."/>
            <person name="Niang G."/>
            <person name="Scheremetjew M."/>
            <person name="Finn R."/>
            <person name="Kale V."/>
            <person name="Holt S."/>
            <person name="Cochrane G."/>
            <person name="Meng A."/>
            <person name="Brown T."/>
            <person name="Cohen L."/>
        </authorList>
    </citation>
    <scope>NUCLEOTIDE SEQUENCE</scope>
    <source>
        <strain evidence="2">CCMP645</strain>
    </source>
</reference>
<dbReference type="Gene3D" id="3.50.50.60">
    <property type="entry name" value="FAD/NAD(P)-binding domain"/>
    <property type="match status" value="2"/>
</dbReference>
<accession>A0A7S4EWH9</accession>
<dbReference type="InterPro" id="IPR036188">
    <property type="entry name" value="FAD/NAD-bd_sf"/>
</dbReference>
<dbReference type="PANTHER" id="PTHR46313">
    <property type="match status" value="1"/>
</dbReference>
<dbReference type="SUPFAM" id="SSF51905">
    <property type="entry name" value="FAD/NAD(P)-binding domain"/>
    <property type="match status" value="1"/>
</dbReference>
<keyword evidence="1" id="KW-0732">Signal</keyword>
<dbReference type="Pfam" id="PF13450">
    <property type="entry name" value="NAD_binding_8"/>
    <property type="match status" value="1"/>
</dbReference>
<dbReference type="EMBL" id="HBIZ01017078">
    <property type="protein sequence ID" value="CAE0758018.1"/>
    <property type="molecule type" value="Transcribed_RNA"/>
</dbReference>